<dbReference type="Gene3D" id="3.40.50.2000">
    <property type="entry name" value="Glycogen Phosphorylase B"/>
    <property type="match status" value="2"/>
</dbReference>
<evidence type="ECO:0000256" key="1">
    <source>
        <dbReference type="ARBA" id="ARBA00022676"/>
    </source>
</evidence>
<dbReference type="GO" id="GO:0005829">
    <property type="term" value="C:cytosol"/>
    <property type="evidence" value="ECO:0007669"/>
    <property type="project" value="TreeGrafter"/>
</dbReference>
<dbReference type="GO" id="GO:0008713">
    <property type="term" value="F:ADP-heptose-lipopolysaccharide heptosyltransferase activity"/>
    <property type="evidence" value="ECO:0007669"/>
    <property type="project" value="TreeGrafter"/>
</dbReference>
<dbReference type="EMBL" id="CP044205">
    <property type="protein sequence ID" value="QFY42052.1"/>
    <property type="molecule type" value="Genomic_DNA"/>
</dbReference>
<dbReference type="InterPro" id="IPR002201">
    <property type="entry name" value="Glyco_trans_9"/>
</dbReference>
<dbReference type="Pfam" id="PF01075">
    <property type="entry name" value="Glyco_transf_9"/>
    <property type="match status" value="1"/>
</dbReference>
<dbReference type="PANTHER" id="PTHR30160">
    <property type="entry name" value="TETRAACYLDISACCHARIDE 4'-KINASE-RELATED"/>
    <property type="match status" value="1"/>
</dbReference>
<dbReference type="InterPro" id="IPR051199">
    <property type="entry name" value="LPS_LOS_Heptosyltrfase"/>
</dbReference>
<proteinExistence type="predicted"/>
<dbReference type="InParanoid" id="A0A5Q0BG02"/>
<evidence type="ECO:0000313" key="4">
    <source>
        <dbReference type="Proteomes" id="UP000325755"/>
    </source>
</evidence>
<dbReference type="PANTHER" id="PTHR30160:SF1">
    <property type="entry name" value="LIPOPOLYSACCHARIDE 1,2-N-ACETYLGLUCOSAMINETRANSFERASE-RELATED"/>
    <property type="match status" value="1"/>
</dbReference>
<name>A0A5Q0BG02_9GAMM</name>
<evidence type="ECO:0000313" key="3">
    <source>
        <dbReference type="EMBL" id="QFY42052.1"/>
    </source>
</evidence>
<dbReference type="AlphaFoldDB" id="A0A5Q0BG02"/>
<dbReference type="Proteomes" id="UP000325755">
    <property type="component" value="Chromosome"/>
</dbReference>
<accession>A0A5Q0BG02</accession>
<sequence length="395" mass="43722">MTRTICAKTRLMTIRLPDKPMTASAKRVLVFRNGSLGDTCIAIPALRLVRQHFSSADIRVLTNFPIDGGLKAAPLHSVIGQSGLVDGYFDYPLGLKQWADLLTCRKTLQQWRPEVLIYMMPVRSSLQLFRDLLYFKFVVGIPKIIGLSLNSKAQPHLWDEKTGLFEAEAHRLVRNLAVLGEIDLQSEAAWDLGLKTDETVRAANILQNWAGAGRYIVCSIGAKWESKDWGLDRWEQWAAAFSQRFPDYGLALIGSNIEKTHCDSVARLWKGPTLNLCGMLTPRESAWVIGQAQCFVGHDSGPMHLGAAVGTPCVALFSAQDKPGIWFPYGNRHQVIYHKTDCFGCLLEQCNVPEKPCMRSISVDEVISATERALGKACGISSSIATFSLPQANSD</sequence>
<protein>
    <submittedName>
        <fullName evidence="3">Glycosyltransferase family 9 protein</fullName>
    </submittedName>
</protein>
<dbReference type="KEGG" id="mmob:F6R98_04930"/>
<dbReference type="OrthoDB" id="9781892at2"/>
<dbReference type="SUPFAM" id="SSF53756">
    <property type="entry name" value="UDP-Glycosyltransferase/glycogen phosphorylase"/>
    <property type="match status" value="1"/>
</dbReference>
<evidence type="ECO:0000256" key="2">
    <source>
        <dbReference type="ARBA" id="ARBA00022679"/>
    </source>
</evidence>
<dbReference type="GO" id="GO:0009244">
    <property type="term" value="P:lipopolysaccharide core region biosynthetic process"/>
    <property type="evidence" value="ECO:0007669"/>
    <property type="project" value="TreeGrafter"/>
</dbReference>
<keyword evidence="1" id="KW-0328">Glycosyltransferase</keyword>
<dbReference type="CDD" id="cd03789">
    <property type="entry name" value="GT9_LPS_heptosyltransferase"/>
    <property type="match status" value="1"/>
</dbReference>
<organism evidence="3 4">
    <name type="scientific">Candidatus Methylospira mobilis</name>
    <dbReference type="NCBI Taxonomy" id="1808979"/>
    <lineage>
        <taxon>Bacteria</taxon>
        <taxon>Pseudomonadati</taxon>
        <taxon>Pseudomonadota</taxon>
        <taxon>Gammaproteobacteria</taxon>
        <taxon>Methylococcales</taxon>
        <taxon>Methylococcaceae</taxon>
        <taxon>Candidatus Methylospira</taxon>
    </lineage>
</organism>
<gene>
    <name evidence="3" type="ORF">F6R98_04930</name>
</gene>
<keyword evidence="2 3" id="KW-0808">Transferase</keyword>
<keyword evidence="4" id="KW-1185">Reference proteome</keyword>
<reference evidence="3 4" key="1">
    <citation type="submission" date="2019-09" db="EMBL/GenBank/DDBJ databases">
        <title>Ecophysiology of the spiral-shaped methanotroph Methylospira mobilis as revealed by the complete genome sequence.</title>
        <authorList>
            <person name="Oshkin I.Y."/>
            <person name="Dedysh S.N."/>
            <person name="Miroshnikov K."/>
            <person name="Danilova O.V."/>
            <person name="Hakobyan A."/>
            <person name="Liesack W."/>
        </authorList>
    </citation>
    <scope>NUCLEOTIDE SEQUENCE [LARGE SCALE GENOMIC DNA]</scope>
    <source>
        <strain evidence="3 4">Shm1</strain>
    </source>
</reference>